<dbReference type="Proteomes" id="UP000186601">
    <property type="component" value="Unassembled WGS sequence"/>
</dbReference>
<reference evidence="1 2" key="1">
    <citation type="submission" date="2018-02" db="EMBL/GenBank/DDBJ databases">
        <title>Genome sequence of the basidiomycete white-rot fungus Phlebia centrifuga.</title>
        <authorList>
            <person name="Granchi Z."/>
            <person name="Peng M."/>
            <person name="de Vries R.P."/>
            <person name="Hilden K."/>
            <person name="Makela M.R."/>
            <person name="Grigoriev I."/>
            <person name="Riley R."/>
        </authorList>
    </citation>
    <scope>NUCLEOTIDE SEQUENCE [LARGE SCALE GENOMIC DNA]</scope>
    <source>
        <strain evidence="1 2">FBCC195</strain>
    </source>
</reference>
<evidence type="ECO:0000313" key="1">
    <source>
        <dbReference type="EMBL" id="PSS35593.1"/>
    </source>
</evidence>
<keyword evidence="2" id="KW-1185">Reference proteome</keyword>
<comment type="caution">
    <text evidence="1">The sequence shown here is derived from an EMBL/GenBank/DDBJ whole genome shotgun (WGS) entry which is preliminary data.</text>
</comment>
<gene>
    <name evidence="1" type="ORF">PHLCEN_2v1470</name>
</gene>
<proteinExistence type="predicted"/>
<organism evidence="1 2">
    <name type="scientific">Hermanssonia centrifuga</name>
    <dbReference type="NCBI Taxonomy" id="98765"/>
    <lineage>
        <taxon>Eukaryota</taxon>
        <taxon>Fungi</taxon>
        <taxon>Dikarya</taxon>
        <taxon>Basidiomycota</taxon>
        <taxon>Agaricomycotina</taxon>
        <taxon>Agaricomycetes</taxon>
        <taxon>Polyporales</taxon>
        <taxon>Meruliaceae</taxon>
        <taxon>Hermanssonia</taxon>
    </lineage>
</organism>
<sequence>MDFRSHNIPTGHMERILKDLECVLFKQNRLKASNDAKTKTKASVAGASA</sequence>
<evidence type="ECO:0000313" key="2">
    <source>
        <dbReference type="Proteomes" id="UP000186601"/>
    </source>
</evidence>
<accession>A0A2R6RZY8</accession>
<dbReference type="EMBL" id="MLYV02000114">
    <property type="protein sequence ID" value="PSS35593.1"/>
    <property type="molecule type" value="Genomic_DNA"/>
</dbReference>
<dbReference type="AlphaFoldDB" id="A0A2R6RZY8"/>
<protein>
    <submittedName>
        <fullName evidence="1">Uncharacterized protein</fullName>
    </submittedName>
</protein>
<name>A0A2R6RZY8_9APHY</name>